<dbReference type="GO" id="GO:0032956">
    <property type="term" value="P:regulation of actin cytoskeleton organization"/>
    <property type="evidence" value="ECO:0007669"/>
    <property type="project" value="TreeGrafter"/>
</dbReference>
<dbReference type="Pfam" id="PF00400">
    <property type="entry name" value="WD40"/>
    <property type="match status" value="3"/>
</dbReference>
<feature type="region of interest" description="Disordered" evidence="5">
    <location>
        <begin position="209"/>
        <end position="229"/>
    </location>
</feature>
<dbReference type="SMART" id="SM00320">
    <property type="entry name" value="WD40"/>
    <property type="match status" value="6"/>
</dbReference>
<feature type="repeat" description="WD" evidence="4">
    <location>
        <begin position="308"/>
        <end position="349"/>
    </location>
</feature>
<evidence type="ECO:0000313" key="6">
    <source>
        <dbReference type="EMBL" id="ETO30767.1"/>
    </source>
</evidence>
<dbReference type="AlphaFoldDB" id="X6NZP3"/>
<dbReference type="SUPFAM" id="SSF50978">
    <property type="entry name" value="WD40 repeat-like"/>
    <property type="match status" value="1"/>
</dbReference>
<reference evidence="6 7" key="1">
    <citation type="journal article" date="2013" name="Curr. Biol.">
        <title>The Genome of the Foraminiferan Reticulomyxa filosa.</title>
        <authorList>
            <person name="Glockner G."/>
            <person name="Hulsmann N."/>
            <person name="Schleicher M."/>
            <person name="Noegel A.A."/>
            <person name="Eichinger L."/>
            <person name="Gallinger C."/>
            <person name="Pawlowski J."/>
            <person name="Sierra R."/>
            <person name="Euteneuer U."/>
            <person name="Pillet L."/>
            <person name="Moustafa A."/>
            <person name="Platzer M."/>
            <person name="Groth M."/>
            <person name="Szafranski K."/>
            <person name="Schliwa M."/>
        </authorList>
    </citation>
    <scope>NUCLEOTIDE SEQUENCE [LARGE SCALE GENOMIC DNA]</scope>
</reference>
<evidence type="ECO:0000256" key="4">
    <source>
        <dbReference type="PROSITE-ProRule" id="PRU00221"/>
    </source>
</evidence>
<organism evidence="6 7">
    <name type="scientific">Reticulomyxa filosa</name>
    <dbReference type="NCBI Taxonomy" id="46433"/>
    <lineage>
        <taxon>Eukaryota</taxon>
        <taxon>Sar</taxon>
        <taxon>Rhizaria</taxon>
        <taxon>Retaria</taxon>
        <taxon>Foraminifera</taxon>
        <taxon>Monothalamids</taxon>
        <taxon>Reticulomyxidae</taxon>
        <taxon>Reticulomyxa</taxon>
    </lineage>
</organism>
<dbReference type="PROSITE" id="PS50082">
    <property type="entry name" value="WD_REPEATS_2"/>
    <property type="match status" value="3"/>
</dbReference>
<name>X6NZP3_RETFI</name>
<keyword evidence="7" id="KW-1185">Reference proteome</keyword>
<comment type="caution">
    <text evidence="6">The sequence shown here is derived from an EMBL/GenBank/DDBJ whole genome shotgun (WGS) entry which is preliminary data.</text>
</comment>
<dbReference type="OMA" id="VQRNYKH"/>
<gene>
    <name evidence="6" type="ORF">RFI_06354</name>
</gene>
<dbReference type="EMBL" id="ASPP01005319">
    <property type="protein sequence ID" value="ETO30767.1"/>
    <property type="molecule type" value="Genomic_DNA"/>
</dbReference>
<dbReference type="InterPro" id="IPR020472">
    <property type="entry name" value="WD40_PAC1"/>
</dbReference>
<dbReference type="InterPro" id="IPR037588">
    <property type="entry name" value="MLST8"/>
</dbReference>
<dbReference type="PANTHER" id="PTHR19842:SF0">
    <property type="entry name" value="TARGET OF RAPAMYCIN COMPLEX SUBUNIT LST8"/>
    <property type="match status" value="1"/>
</dbReference>
<evidence type="ECO:0000313" key="7">
    <source>
        <dbReference type="Proteomes" id="UP000023152"/>
    </source>
</evidence>
<accession>X6NZP3</accession>
<keyword evidence="2 4" id="KW-0853">WD repeat</keyword>
<keyword evidence="3" id="KW-0677">Repeat</keyword>
<dbReference type="Proteomes" id="UP000023152">
    <property type="component" value="Unassembled WGS sequence"/>
</dbReference>
<feature type="repeat" description="WD" evidence="4">
    <location>
        <begin position="87"/>
        <end position="128"/>
    </location>
</feature>
<sequence length="366" mass="40380">MAQDIQQEAVLLCTGGYDRIIKFWDAATGICNSELVVQESQINCLGISPDKSQLAAGCNPVIKISTLDKNRKRSFFFFFVCSKTLTLEGHTNNIVSLGYPKNQKWLFSASEDGTMKIWDPRTGVSSLERQVNEHKRVMISDAILHPNQGEILCGDEKGTVSVWDLSANKIRVKFQPEGKAVPIRSISMHSLAKVLVVATHKGVCYAYKPSDGSSGSEDESKGLGDNVKTSLNMPKSLTVNVNANPSNKSNDKDSSNDMFTLLHKWQSHDSYVLKSVLSPDNKILATASSDTTIKLWNAEKNFEFIKTLKGHQMWVWDLAFSADSAYIVSVSSDRTARLWNIKSGTSIVEYGNNKKAVTCVALNDAT</sequence>
<evidence type="ECO:0000256" key="3">
    <source>
        <dbReference type="ARBA" id="ARBA00022737"/>
    </source>
</evidence>
<feature type="repeat" description="WD" evidence="4">
    <location>
        <begin position="265"/>
        <end position="297"/>
    </location>
</feature>
<dbReference type="InterPro" id="IPR015943">
    <property type="entry name" value="WD40/YVTN_repeat-like_dom_sf"/>
</dbReference>
<dbReference type="SUPFAM" id="SSF101908">
    <property type="entry name" value="Putative isomerase YbhE"/>
    <property type="match status" value="1"/>
</dbReference>
<evidence type="ECO:0000256" key="5">
    <source>
        <dbReference type="SAM" id="MobiDB-lite"/>
    </source>
</evidence>
<protein>
    <submittedName>
        <fullName evidence="6">Uncharacterized protein</fullName>
    </submittedName>
</protein>
<dbReference type="InterPro" id="IPR036322">
    <property type="entry name" value="WD40_repeat_dom_sf"/>
</dbReference>
<dbReference type="GO" id="GO:0031929">
    <property type="term" value="P:TOR signaling"/>
    <property type="evidence" value="ECO:0007669"/>
    <property type="project" value="InterPro"/>
</dbReference>
<dbReference type="OrthoDB" id="400at2759"/>
<dbReference type="Gene3D" id="2.130.10.10">
    <property type="entry name" value="YVTN repeat-like/Quinoprotein amine dehydrogenase"/>
    <property type="match status" value="1"/>
</dbReference>
<comment type="similarity">
    <text evidence="1">Belongs to the WD repeat LST8 family.</text>
</comment>
<dbReference type="GO" id="GO:0031932">
    <property type="term" value="C:TORC2 complex"/>
    <property type="evidence" value="ECO:0007669"/>
    <property type="project" value="InterPro"/>
</dbReference>
<proteinExistence type="inferred from homology"/>
<dbReference type="GO" id="GO:0031931">
    <property type="term" value="C:TORC1 complex"/>
    <property type="evidence" value="ECO:0007669"/>
    <property type="project" value="InterPro"/>
</dbReference>
<dbReference type="PANTHER" id="PTHR19842">
    <property type="entry name" value="G BETA-LIKE PROTEIN GBL"/>
    <property type="match status" value="1"/>
</dbReference>
<dbReference type="PRINTS" id="PR00320">
    <property type="entry name" value="GPROTEINBRPT"/>
</dbReference>
<dbReference type="PROSITE" id="PS50294">
    <property type="entry name" value="WD_REPEATS_REGION"/>
    <property type="match status" value="3"/>
</dbReference>
<dbReference type="InterPro" id="IPR019775">
    <property type="entry name" value="WD40_repeat_CS"/>
</dbReference>
<dbReference type="InterPro" id="IPR001680">
    <property type="entry name" value="WD40_rpt"/>
</dbReference>
<dbReference type="PROSITE" id="PS00678">
    <property type="entry name" value="WD_REPEATS_1"/>
    <property type="match status" value="1"/>
</dbReference>
<evidence type="ECO:0000256" key="1">
    <source>
        <dbReference type="ARBA" id="ARBA00009890"/>
    </source>
</evidence>
<evidence type="ECO:0000256" key="2">
    <source>
        <dbReference type="ARBA" id="ARBA00022574"/>
    </source>
</evidence>